<comment type="subcellular location">
    <subcellularLocation>
        <location evidence="1">Cell membrane</location>
        <topology evidence="1">Multi-pass membrane protein</topology>
    </subcellularLocation>
</comment>
<evidence type="ECO:0000256" key="4">
    <source>
        <dbReference type="ARBA" id="ARBA00022989"/>
    </source>
</evidence>
<comment type="similarity">
    <text evidence="6">Belongs to the ABC-4 integral membrane protein family.</text>
</comment>
<sequence>MNILENVRLAFRGLLANKVRAGLTVLGIFIGVLAVILGTAIGQGSKSKILESVQSLGANTIIIFSSQNTEGKAAGDAARLTLKDAELIQRNCSSITRVAATFSGSARAKFGRRAARASVVCSQPSYWPIRELQIAAGRAYSERDVRGRRKVVVLGPNLGKKLFGPNVDAAAMIGKRVRLEGIGFVVIGVTMPKGAALFDNLDENAFVPLSSGMKTLFGAKDPTEINAQIASQKVADKAKTEIGAVLRRTHRLKKGDKDDFQVFTQQQLLTIGDTIGGILTGLLSGIAGVALLVGGIGIMNIMLVSVTERTREIGIRKAIGARPRDIQLQFLVEATTLSAIGGVAGIVAGVLISALINAVFHFPASVSVFWASVAFFVSAAIGIFFGLYPASKAAKLDPIEALRYQ</sequence>
<name>A0A2S8SSX3_9BACT</name>
<keyword evidence="2" id="KW-1003">Cell membrane</keyword>
<dbReference type="PANTHER" id="PTHR30572:SF4">
    <property type="entry name" value="ABC TRANSPORTER PERMEASE YTRF"/>
    <property type="match status" value="1"/>
</dbReference>
<dbReference type="Proteomes" id="UP000237684">
    <property type="component" value="Unassembled WGS sequence"/>
</dbReference>
<proteinExistence type="inferred from homology"/>
<dbReference type="GO" id="GO:0022857">
    <property type="term" value="F:transmembrane transporter activity"/>
    <property type="evidence" value="ECO:0007669"/>
    <property type="project" value="TreeGrafter"/>
</dbReference>
<dbReference type="AlphaFoldDB" id="A0A2S8SSX3"/>
<accession>A0A2S8SSX3</accession>
<dbReference type="InterPro" id="IPR025857">
    <property type="entry name" value="MacB_PCD"/>
</dbReference>
<dbReference type="RefSeq" id="WP_105483712.1">
    <property type="nucleotide sequence ID" value="NZ_NIGF01000008.1"/>
</dbReference>
<evidence type="ECO:0000313" key="10">
    <source>
        <dbReference type="EMBL" id="PQV63868.1"/>
    </source>
</evidence>
<dbReference type="GO" id="GO:0005886">
    <property type="term" value="C:plasma membrane"/>
    <property type="evidence" value="ECO:0007669"/>
    <property type="project" value="UniProtKB-SubCell"/>
</dbReference>
<dbReference type="OrthoDB" id="9770036at2"/>
<keyword evidence="3 7" id="KW-0812">Transmembrane</keyword>
<protein>
    <submittedName>
        <fullName evidence="10">Putative ABC transport system permease protein</fullName>
    </submittedName>
</protein>
<comment type="caution">
    <text evidence="10">The sequence shown here is derived from an EMBL/GenBank/DDBJ whole genome shotgun (WGS) entry which is preliminary data.</text>
</comment>
<feature type="transmembrane region" description="Helical" evidence="7">
    <location>
        <begin position="368"/>
        <end position="388"/>
    </location>
</feature>
<keyword evidence="5 7" id="KW-0472">Membrane</keyword>
<dbReference type="Pfam" id="PF02687">
    <property type="entry name" value="FtsX"/>
    <property type="match status" value="1"/>
</dbReference>
<feature type="domain" description="ABC3 transporter permease C-terminal" evidence="8">
    <location>
        <begin position="286"/>
        <end position="398"/>
    </location>
</feature>
<gene>
    <name evidence="10" type="ORF">B1R32_10875</name>
</gene>
<evidence type="ECO:0000256" key="7">
    <source>
        <dbReference type="SAM" id="Phobius"/>
    </source>
</evidence>
<evidence type="ECO:0000259" key="9">
    <source>
        <dbReference type="Pfam" id="PF12704"/>
    </source>
</evidence>
<evidence type="ECO:0000256" key="2">
    <source>
        <dbReference type="ARBA" id="ARBA00022475"/>
    </source>
</evidence>
<dbReference type="InParanoid" id="A0A2S8SSX3"/>
<organism evidence="10 11">
    <name type="scientific">Abditibacterium utsteinense</name>
    <dbReference type="NCBI Taxonomy" id="1960156"/>
    <lineage>
        <taxon>Bacteria</taxon>
        <taxon>Pseudomonadati</taxon>
        <taxon>Abditibacteriota</taxon>
        <taxon>Abditibacteriia</taxon>
        <taxon>Abditibacteriales</taxon>
        <taxon>Abditibacteriaceae</taxon>
        <taxon>Abditibacterium</taxon>
    </lineage>
</organism>
<dbReference type="InterPro" id="IPR003838">
    <property type="entry name" value="ABC3_permease_C"/>
</dbReference>
<feature type="transmembrane region" description="Helical" evidence="7">
    <location>
        <begin position="21"/>
        <end position="42"/>
    </location>
</feature>
<keyword evidence="4 7" id="KW-1133">Transmembrane helix</keyword>
<reference evidence="10 11" key="1">
    <citation type="journal article" date="2018" name="Syst. Appl. Microbiol.">
        <title>Abditibacterium utsteinense sp. nov., the first cultivated member of candidate phylum FBP, isolated from ice-free Antarctic soil samples.</title>
        <authorList>
            <person name="Tahon G."/>
            <person name="Tytgat B."/>
            <person name="Lebbe L."/>
            <person name="Carlier A."/>
            <person name="Willems A."/>
        </authorList>
    </citation>
    <scope>NUCLEOTIDE SEQUENCE [LARGE SCALE GENOMIC DNA]</scope>
    <source>
        <strain evidence="10 11">LMG 29911</strain>
    </source>
</reference>
<dbReference type="PANTHER" id="PTHR30572">
    <property type="entry name" value="MEMBRANE COMPONENT OF TRANSPORTER-RELATED"/>
    <property type="match status" value="1"/>
</dbReference>
<evidence type="ECO:0000256" key="5">
    <source>
        <dbReference type="ARBA" id="ARBA00023136"/>
    </source>
</evidence>
<dbReference type="Pfam" id="PF12704">
    <property type="entry name" value="MacB_PCD"/>
    <property type="match status" value="1"/>
</dbReference>
<feature type="transmembrane region" description="Helical" evidence="7">
    <location>
        <begin position="328"/>
        <end position="356"/>
    </location>
</feature>
<evidence type="ECO:0000256" key="3">
    <source>
        <dbReference type="ARBA" id="ARBA00022692"/>
    </source>
</evidence>
<dbReference type="InterPro" id="IPR050250">
    <property type="entry name" value="Macrolide_Exporter_MacB"/>
</dbReference>
<dbReference type="EMBL" id="NIGF01000008">
    <property type="protein sequence ID" value="PQV63868.1"/>
    <property type="molecule type" value="Genomic_DNA"/>
</dbReference>
<evidence type="ECO:0000256" key="1">
    <source>
        <dbReference type="ARBA" id="ARBA00004651"/>
    </source>
</evidence>
<feature type="transmembrane region" description="Helical" evidence="7">
    <location>
        <begin position="282"/>
        <end position="307"/>
    </location>
</feature>
<evidence type="ECO:0000256" key="6">
    <source>
        <dbReference type="ARBA" id="ARBA00038076"/>
    </source>
</evidence>
<dbReference type="FunCoup" id="A0A2S8SSX3">
    <property type="interactions" value="275"/>
</dbReference>
<evidence type="ECO:0000259" key="8">
    <source>
        <dbReference type="Pfam" id="PF02687"/>
    </source>
</evidence>
<evidence type="ECO:0000313" key="11">
    <source>
        <dbReference type="Proteomes" id="UP000237684"/>
    </source>
</evidence>
<feature type="domain" description="MacB-like periplasmic core" evidence="9">
    <location>
        <begin position="22"/>
        <end position="244"/>
    </location>
</feature>
<keyword evidence="11" id="KW-1185">Reference proteome</keyword>